<evidence type="ECO:0000256" key="1">
    <source>
        <dbReference type="ARBA" id="ARBA00023125"/>
    </source>
</evidence>
<keyword evidence="1 2" id="KW-0238">DNA-binding</keyword>
<evidence type="ECO:0000256" key="2">
    <source>
        <dbReference type="PROSITE-ProRule" id="PRU00335"/>
    </source>
</evidence>
<dbReference type="InterPro" id="IPR050109">
    <property type="entry name" value="HTH-type_TetR-like_transc_reg"/>
</dbReference>
<dbReference type="PANTHER" id="PTHR30055">
    <property type="entry name" value="HTH-TYPE TRANSCRIPTIONAL REGULATOR RUTR"/>
    <property type="match status" value="1"/>
</dbReference>
<name>A0ABN1XNW4_9ACTN</name>
<feature type="region of interest" description="Disordered" evidence="3">
    <location>
        <begin position="188"/>
        <end position="208"/>
    </location>
</feature>
<dbReference type="PANTHER" id="PTHR30055:SF226">
    <property type="entry name" value="HTH-TYPE TRANSCRIPTIONAL REGULATOR PKSA"/>
    <property type="match status" value="1"/>
</dbReference>
<sequence length="237" mass="26146">MRQRSRLRIMRATVELVDQRGYAGTTLTDIAERAGLARGLLSYYFDGKRLLMQSATHRMMHQALSAALDELARDAGPEARLARAIDTVLGLAMDHPRVMRSHLALILDPDTGAFVQDPEQQRLGAILQGLLRDWGAPDPAAEHAVLRSALMGGCIGVLLPGAEVPLPPIRADLFGRYDLPWHLGRPPQPLPRRAPVRSRSPGRLPAAAQRSFRIEASRSMVRSGVRLSTQSRSITWM</sequence>
<dbReference type="Proteomes" id="UP001499863">
    <property type="component" value="Unassembled WGS sequence"/>
</dbReference>
<dbReference type="PROSITE" id="PS50977">
    <property type="entry name" value="HTH_TETR_2"/>
    <property type="match status" value="1"/>
</dbReference>
<dbReference type="Gene3D" id="1.10.357.10">
    <property type="entry name" value="Tetracycline Repressor, domain 2"/>
    <property type="match status" value="1"/>
</dbReference>
<dbReference type="InterPro" id="IPR009057">
    <property type="entry name" value="Homeodomain-like_sf"/>
</dbReference>
<feature type="DNA-binding region" description="H-T-H motif" evidence="2">
    <location>
        <begin position="26"/>
        <end position="45"/>
    </location>
</feature>
<dbReference type="SUPFAM" id="SSF46689">
    <property type="entry name" value="Homeodomain-like"/>
    <property type="match status" value="1"/>
</dbReference>
<dbReference type="PROSITE" id="PS01081">
    <property type="entry name" value="HTH_TETR_1"/>
    <property type="match status" value="1"/>
</dbReference>
<dbReference type="Pfam" id="PF00440">
    <property type="entry name" value="TetR_N"/>
    <property type="match status" value="1"/>
</dbReference>
<protein>
    <submittedName>
        <fullName evidence="5">TetR/AcrR family transcriptional regulator</fullName>
    </submittedName>
</protein>
<keyword evidence="6" id="KW-1185">Reference proteome</keyword>
<evidence type="ECO:0000259" key="4">
    <source>
        <dbReference type="PROSITE" id="PS50977"/>
    </source>
</evidence>
<dbReference type="EMBL" id="BAAAKJ010000046">
    <property type="protein sequence ID" value="GAA1386577.1"/>
    <property type="molecule type" value="Genomic_DNA"/>
</dbReference>
<evidence type="ECO:0000313" key="6">
    <source>
        <dbReference type="Proteomes" id="UP001499863"/>
    </source>
</evidence>
<dbReference type="InterPro" id="IPR023772">
    <property type="entry name" value="DNA-bd_HTH_TetR-type_CS"/>
</dbReference>
<feature type="domain" description="HTH tetR-type" evidence="4">
    <location>
        <begin position="3"/>
        <end position="63"/>
    </location>
</feature>
<dbReference type="PRINTS" id="PR00455">
    <property type="entry name" value="HTHTETR"/>
</dbReference>
<gene>
    <name evidence="5" type="ORF">GCM10009639_10530</name>
</gene>
<evidence type="ECO:0000313" key="5">
    <source>
        <dbReference type="EMBL" id="GAA1386577.1"/>
    </source>
</evidence>
<evidence type="ECO:0000256" key="3">
    <source>
        <dbReference type="SAM" id="MobiDB-lite"/>
    </source>
</evidence>
<proteinExistence type="predicted"/>
<organism evidence="5 6">
    <name type="scientific">Kitasatospora putterlickiae</name>
    <dbReference type="NCBI Taxonomy" id="221725"/>
    <lineage>
        <taxon>Bacteria</taxon>
        <taxon>Bacillati</taxon>
        <taxon>Actinomycetota</taxon>
        <taxon>Actinomycetes</taxon>
        <taxon>Kitasatosporales</taxon>
        <taxon>Streptomycetaceae</taxon>
        <taxon>Kitasatospora</taxon>
    </lineage>
</organism>
<dbReference type="RefSeq" id="WP_344327629.1">
    <property type="nucleotide sequence ID" value="NZ_BAAAKJ010000046.1"/>
</dbReference>
<reference evidence="5 6" key="1">
    <citation type="journal article" date="2019" name="Int. J. Syst. Evol. Microbiol.">
        <title>The Global Catalogue of Microorganisms (GCM) 10K type strain sequencing project: providing services to taxonomists for standard genome sequencing and annotation.</title>
        <authorList>
            <consortium name="The Broad Institute Genomics Platform"/>
            <consortium name="The Broad Institute Genome Sequencing Center for Infectious Disease"/>
            <person name="Wu L."/>
            <person name="Ma J."/>
        </authorList>
    </citation>
    <scope>NUCLEOTIDE SEQUENCE [LARGE SCALE GENOMIC DNA]</scope>
    <source>
        <strain evidence="5 6">JCM 12393</strain>
    </source>
</reference>
<comment type="caution">
    <text evidence="5">The sequence shown here is derived from an EMBL/GenBank/DDBJ whole genome shotgun (WGS) entry which is preliminary data.</text>
</comment>
<dbReference type="InterPro" id="IPR001647">
    <property type="entry name" value="HTH_TetR"/>
</dbReference>
<accession>A0ABN1XNW4</accession>